<feature type="compositionally biased region" description="Acidic residues" evidence="1">
    <location>
        <begin position="710"/>
        <end position="748"/>
    </location>
</feature>
<dbReference type="InterPro" id="IPR025667">
    <property type="entry name" value="SprB_repeat"/>
</dbReference>
<organism evidence="2 3">
    <name type="scientific">Marinilabilia salmonicolor</name>
    <dbReference type="NCBI Taxonomy" id="989"/>
    <lineage>
        <taxon>Bacteria</taxon>
        <taxon>Pseudomonadati</taxon>
        <taxon>Bacteroidota</taxon>
        <taxon>Bacteroidia</taxon>
        <taxon>Marinilabiliales</taxon>
        <taxon>Marinilabiliaceae</taxon>
        <taxon>Marinilabilia</taxon>
    </lineage>
</organism>
<evidence type="ECO:0000313" key="3">
    <source>
        <dbReference type="Proteomes" id="UP000252733"/>
    </source>
</evidence>
<feature type="region of interest" description="Disordered" evidence="1">
    <location>
        <begin position="704"/>
        <end position="754"/>
    </location>
</feature>
<reference evidence="2 3" key="1">
    <citation type="submission" date="2018-07" db="EMBL/GenBank/DDBJ databases">
        <title>Freshwater and sediment microbial communities from various areas in North America, analyzing microbe dynamics in response to fracking.</title>
        <authorList>
            <person name="Lamendella R."/>
        </authorList>
    </citation>
    <scope>NUCLEOTIDE SEQUENCE [LARGE SCALE GENOMIC DNA]</scope>
    <source>
        <strain evidence="2 3">160A</strain>
    </source>
</reference>
<accession>A0A368UJW1</accession>
<dbReference type="RefSeq" id="WP_114437992.1">
    <property type="nucleotide sequence ID" value="NZ_QPIZ01000033.1"/>
</dbReference>
<dbReference type="EMBL" id="QPIZ01000033">
    <property type="protein sequence ID" value="RCW28967.1"/>
    <property type="molecule type" value="Genomic_DNA"/>
</dbReference>
<sequence>MGPFYRLFPANPAFLRRIPALIIIGLFLSGFFTTTATANEKDCNEGFTTTIESVEVQDQCIIYDLLIEATGESKFALSHFVAAIPCGNISDASNSRGWKMEYPVTDPTTGFSGIKVDDIEGFGENGNESFRLTFTVCATDNSCLEMLTENSLEAAYKAGTCITSETIPSAFQPMSADYEVAHLDCDGDTNGSINVAVNGGVPPYQFEWSNGATTQNLENIPSGVYNLTITDAADSTITLSAQVNSPAPIRIDASQTNTGCGQSSGAIDLTVTGGTAPYTFQWNNGSGTEDLSKLSGGHYNVIVTDTNGCQQQKSFTIRETSSIKIDVVRTNIQCHESATGSIETTISGGTEPYSLLWSTGDTIPNLTGLSEGTYFLWVTDAMGCTQSRQISVNREQLSAEIASTNTGCLEDNGSATITNINGTGPYDISWSTGATTLTVGNLPEGNHTVQITDANGCQITEDVTIGREEGPQINVSAEWTGCTTEDSIKVTLNATDGQSPYEWMVNDIPSSTEFYINESAELQVTATGSNGCATSETITVSPATPGPEFRLSVIDANCTNLEGAASIVLENATTLPVYWDGIQGSTYKSGLQPGNHEVTVTDEEACETTKTFSISEVIVPTAEILTTTTVDCESNNNILTASTSNAETIEWEFESADSSWFFTSKSEETATYTAGTGSATAVIHATSSSGCVASDYILLECSGTSQPTDSIDDGNDNELPDDGSSDDSNEENNSDDNNQDDNNIEDPVDTPCSGGCYEISTEPVTSSGQDCLAYSYTITTDGSCQYDLSHLIIELPEGQIASNVFNSLYFPMEINATDPKSDIYGIKVDEIKGFGQANTEMEVSFEVCNASQPMEETRLAFKAGQCLDIVSFKHNNFQSASSDNKGEIDLKVYPNPSPSNVTFSFTVPGPTAVTIDLYDVAGNKVETVFDGEALEDIRYEIPVQLNRSPERLFYYRMSAGDEQKSGKILRY</sequence>
<proteinExistence type="predicted"/>
<evidence type="ECO:0000256" key="1">
    <source>
        <dbReference type="SAM" id="MobiDB-lite"/>
    </source>
</evidence>
<dbReference type="Pfam" id="PF13573">
    <property type="entry name" value="SprB"/>
    <property type="match status" value="3"/>
</dbReference>
<dbReference type="AlphaFoldDB" id="A0A368UJW1"/>
<name>A0A368UJW1_9BACT</name>
<gene>
    <name evidence="2" type="ORF">DFO77_13320</name>
</gene>
<comment type="caution">
    <text evidence="2">The sequence shown here is derived from an EMBL/GenBank/DDBJ whole genome shotgun (WGS) entry which is preliminary data.</text>
</comment>
<keyword evidence="3" id="KW-1185">Reference proteome</keyword>
<protein>
    <submittedName>
        <fullName evidence="2">SprB-like repeat protein</fullName>
    </submittedName>
</protein>
<dbReference type="Gene3D" id="2.60.40.740">
    <property type="match status" value="4"/>
</dbReference>
<evidence type="ECO:0000313" key="2">
    <source>
        <dbReference type="EMBL" id="RCW28967.1"/>
    </source>
</evidence>
<dbReference type="Proteomes" id="UP000252733">
    <property type="component" value="Unassembled WGS sequence"/>
</dbReference>